<dbReference type="Proteomes" id="UP000053660">
    <property type="component" value="Unassembled WGS sequence"/>
</dbReference>
<dbReference type="EMBL" id="KN550376">
    <property type="protein sequence ID" value="KHJ94312.1"/>
    <property type="molecule type" value="Genomic_DNA"/>
</dbReference>
<keyword evidence="2" id="KW-0472">Membrane</keyword>
<sequence>LVLVHQKRNSSIVAKLTSDPDRPSPWWIIALVIGSGILILCLGWCLLFLYLNICAADRAAYEVSKIVYQSDDSTQCDLPLPLYQEKEDIYRSQEEQFKEFRKERTEDIETSSSPSPEQPPDTSPPTKNDAGYMPTHEPDVLTPKADSSVTISEEIIEEDVTEKPPPTMDYPAANIVDRPKKRDYVREKVHETSRPKAASKARKIRDYDDNDVYKVDRTVWRGSDPGGDISTIFSTGTVTIGHPRPRSPVENGVLQPPLLLAADNTLSML</sequence>
<protein>
    <submittedName>
        <fullName evidence="3">Uncharacterized protein</fullName>
    </submittedName>
</protein>
<evidence type="ECO:0000313" key="4">
    <source>
        <dbReference type="Proteomes" id="UP000053660"/>
    </source>
</evidence>
<keyword evidence="2" id="KW-0812">Transmembrane</keyword>
<keyword evidence="2" id="KW-1133">Transmembrane helix</keyword>
<evidence type="ECO:0000313" key="3">
    <source>
        <dbReference type="EMBL" id="KHJ94312.1"/>
    </source>
</evidence>
<feature type="non-terminal residue" evidence="3">
    <location>
        <position position="1"/>
    </location>
</feature>
<evidence type="ECO:0000256" key="2">
    <source>
        <dbReference type="SAM" id="Phobius"/>
    </source>
</evidence>
<feature type="compositionally biased region" description="Basic and acidic residues" evidence="1">
    <location>
        <begin position="95"/>
        <end position="107"/>
    </location>
</feature>
<feature type="region of interest" description="Disordered" evidence="1">
    <location>
        <begin position="95"/>
        <end position="146"/>
    </location>
</feature>
<gene>
    <name evidence="3" type="ORF">OESDEN_05760</name>
</gene>
<proteinExistence type="predicted"/>
<organism evidence="3 4">
    <name type="scientific">Oesophagostomum dentatum</name>
    <name type="common">Nodular worm</name>
    <dbReference type="NCBI Taxonomy" id="61180"/>
    <lineage>
        <taxon>Eukaryota</taxon>
        <taxon>Metazoa</taxon>
        <taxon>Ecdysozoa</taxon>
        <taxon>Nematoda</taxon>
        <taxon>Chromadorea</taxon>
        <taxon>Rhabditida</taxon>
        <taxon>Rhabditina</taxon>
        <taxon>Rhabditomorpha</taxon>
        <taxon>Strongyloidea</taxon>
        <taxon>Strongylidae</taxon>
        <taxon>Oesophagostomum</taxon>
    </lineage>
</organism>
<dbReference type="AlphaFoldDB" id="A0A0B1TER8"/>
<feature type="transmembrane region" description="Helical" evidence="2">
    <location>
        <begin position="26"/>
        <end position="51"/>
    </location>
</feature>
<evidence type="ECO:0000256" key="1">
    <source>
        <dbReference type="SAM" id="MobiDB-lite"/>
    </source>
</evidence>
<dbReference type="OrthoDB" id="10636314at2759"/>
<name>A0A0B1TER8_OESDE</name>
<keyword evidence="4" id="KW-1185">Reference proteome</keyword>
<reference evidence="3 4" key="1">
    <citation type="submission" date="2014-03" db="EMBL/GenBank/DDBJ databases">
        <title>Draft genome of the hookworm Oesophagostomum dentatum.</title>
        <authorList>
            <person name="Mitreva M."/>
        </authorList>
    </citation>
    <scope>NUCLEOTIDE SEQUENCE [LARGE SCALE GENOMIC DNA]</scope>
    <source>
        <strain evidence="3 4">OD-Hann</strain>
    </source>
</reference>
<accession>A0A0B1TER8</accession>